<evidence type="ECO:0000256" key="11">
    <source>
        <dbReference type="ARBA" id="ARBA00023136"/>
    </source>
</evidence>
<dbReference type="EMBL" id="UZAN01051084">
    <property type="protein sequence ID" value="VDP88674.1"/>
    <property type="molecule type" value="Genomic_DNA"/>
</dbReference>
<organism evidence="16">
    <name type="scientific">Echinostoma caproni</name>
    <dbReference type="NCBI Taxonomy" id="27848"/>
    <lineage>
        <taxon>Eukaryota</taxon>
        <taxon>Metazoa</taxon>
        <taxon>Spiralia</taxon>
        <taxon>Lophotrochozoa</taxon>
        <taxon>Platyhelminthes</taxon>
        <taxon>Trematoda</taxon>
        <taxon>Digenea</taxon>
        <taxon>Plagiorchiida</taxon>
        <taxon>Echinostomata</taxon>
        <taxon>Echinostomatoidea</taxon>
        <taxon>Echinostomatidae</taxon>
        <taxon>Echinostoma</taxon>
    </lineage>
</organism>
<accession>A0A183AX82</accession>
<evidence type="ECO:0000256" key="7">
    <source>
        <dbReference type="ARBA" id="ARBA00022989"/>
    </source>
</evidence>
<keyword evidence="9" id="KW-0406">Ion transport</keyword>
<evidence type="ECO:0000256" key="8">
    <source>
        <dbReference type="ARBA" id="ARBA00023004"/>
    </source>
</evidence>
<dbReference type="OrthoDB" id="43906at2759"/>
<evidence type="ECO:0000256" key="13">
    <source>
        <dbReference type="RuleBase" id="RU000488"/>
    </source>
</evidence>
<protein>
    <submittedName>
        <fullName evidence="16">UPF0029 domain-containing protein</fullName>
    </submittedName>
</protein>
<comment type="subcellular location">
    <subcellularLocation>
        <location evidence="1">Mitochondrion inner membrane</location>
        <topology evidence="1">Multi-pass membrane protein</topology>
    </subcellularLocation>
</comment>
<evidence type="ECO:0000256" key="2">
    <source>
        <dbReference type="ARBA" id="ARBA00006375"/>
    </source>
</evidence>
<evidence type="ECO:0000256" key="4">
    <source>
        <dbReference type="ARBA" id="ARBA00022496"/>
    </source>
</evidence>
<gene>
    <name evidence="14" type="ORF">ECPE_LOCUS11567</name>
</gene>
<dbReference type="GO" id="GO:0005743">
    <property type="term" value="C:mitochondrial inner membrane"/>
    <property type="evidence" value="ECO:0007669"/>
    <property type="project" value="UniProtKB-SubCell"/>
</dbReference>
<keyword evidence="3 13" id="KW-0813">Transport</keyword>
<keyword evidence="5 12" id="KW-0812">Transmembrane</keyword>
<dbReference type="GO" id="GO:0048250">
    <property type="term" value="P:iron import into the mitochondrion"/>
    <property type="evidence" value="ECO:0007669"/>
    <property type="project" value="TreeGrafter"/>
</dbReference>
<comment type="similarity">
    <text evidence="2 13">Belongs to the mitochondrial carrier (TC 2.A.29) family.</text>
</comment>
<keyword evidence="11 12" id="KW-0472">Membrane</keyword>
<dbReference type="PROSITE" id="PS50920">
    <property type="entry name" value="SOLCAR"/>
    <property type="match status" value="1"/>
</dbReference>
<dbReference type="Pfam" id="PF00153">
    <property type="entry name" value="Mito_carr"/>
    <property type="match status" value="1"/>
</dbReference>
<dbReference type="PANTHER" id="PTHR45758:SF20">
    <property type="entry name" value="MITOFERRIN-2"/>
    <property type="match status" value="1"/>
</dbReference>
<dbReference type="AlphaFoldDB" id="A0A183AX82"/>
<evidence type="ECO:0000256" key="1">
    <source>
        <dbReference type="ARBA" id="ARBA00004448"/>
    </source>
</evidence>
<evidence type="ECO:0000256" key="6">
    <source>
        <dbReference type="ARBA" id="ARBA00022792"/>
    </source>
</evidence>
<reference evidence="14 15" key="2">
    <citation type="submission" date="2018-11" db="EMBL/GenBank/DDBJ databases">
        <authorList>
            <consortium name="Pathogen Informatics"/>
        </authorList>
    </citation>
    <scope>NUCLEOTIDE SEQUENCE [LARGE SCALE GENOMIC DNA]</scope>
    <source>
        <strain evidence="14 15">Egypt</strain>
    </source>
</reference>
<keyword evidence="6" id="KW-0999">Mitochondrion inner membrane</keyword>
<feature type="repeat" description="Solcar" evidence="12">
    <location>
        <begin position="1"/>
        <end position="57"/>
    </location>
</feature>
<name>A0A183AX82_9TREM</name>
<sequence length="112" mass="11980">MLVNAKDVRICGLLGAARVIYELGGVRGFGRGLGARVLSAVPGTAISWSVYEYFKWLLKSKSNSPSSGSEAARETCSSTRSVFLPASREVSCAVNPSINRESLKDSIPNLDK</sequence>
<evidence type="ECO:0000256" key="5">
    <source>
        <dbReference type="ARBA" id="ARBA00022692"/>
    </source>
</evidence>
<dbReference type="Gene3D" id="1.50.40.10">
    <property type="entry name" value="Mitochondrial carrier domain"/>
    <property type="match status" value="1"/>
</dbReference>
<keyword evidence="4" id="KW-0410">Iron transport</keyword>
<dbReference type="SUPFAM" id="SSF103506">
    <property type="entry name" value="Mitochondrial carrier"/>
    <property type="match status" value="1"/>
</dbReference>
<keyword evidence="7" id="KW-1133">Transmembrane helix</keyword>
<dbReference type="WBParaSite" id="ECPE_0001160201-mRNA-1">
    <property type="protein sequence ID" value="ECPE_0001160201-mRNA-1"/>
    <property type="gene ID" value="ECPE_0001160201"/>
</dbReference>
<keyword evidence="8" id="KW-0408">Iron</keyword>
<evidence type="ECO:0000313" key="15">
    <source>
        <dbReference type="Proteomes" id="UP000272942"/>
    </source>
</evidence>
<reference evidence="16" key="1">
    <citation type="submission" date="2016-06" db="UniProtKB">
        <authorList>
            <consortium name="WormBaseParasite"/>
        </authorList>
    </citation>
    <scope>IDENTIFICATION</scope>
</reference>
<proteinExistence type="inferred from homology"/>
<keyword evidence="10" id="KW-0496">Mitochondrion</keyword>
<evidence type="ECO:0000256" key="12">
    <source>
        <dbReference type="PROSITE-ProRule" id="PRU00282"/>
    </source>
</evidence>
<evidence type="ECO:0000313" key="16">
    <source>
        <dbReference type="WBParaSite" id="ECPE_0001160201-mRNA-1"/>
    </source>
</evidence>
<dbReference type="InterPro" id="IPR023395">
    <property type="entry name" value="MCP_dom_sf"/>
</dbReference>
<evidence type="ECO:0000313" key="14">
    <source>
        <dbReference type="EMBL" id="VDP88674.1"/>
    </source>
</evidence>
<dbReference type="InterPro" id="IPR018108">
    <property type="entry name" value="MCP_transmembrane"/>
</dbReference>
<dbReference type="GO" id="GO:0015093">
    <property type="term" value="F:ferrous iron transmembrane transporter activity"/>
    <property type="evidence" value="ECO:0007669"/>
    <property type="project" value="TreeGrafter"/>
</dbReference>
<evidence type="ECO:0000256" key="3">
    <source>
        <dbReference type="ARBA" id="ARBA00022448"/>
    </source>
</evidence>
<dbReference type="Proteomes" id="UP000272942">
    <property type="component" value="Unassembled WGS sequence"/>
</dbReference>
<dbReference type="PANTHER" id="PTHR45758">
    <property type="entry name" value="MITOFERRIN-1-RELATED"/>
    <property type="match status" value="1"/>
</dbReference>
<evidence type="ECO:0000256" key="9">
    <source>
        <dbReference type="ARBA" id="ARBA00023065"/>
    </source>
</evidence>
<evidence type="ECO:0000256" key="10">
    <source>
        <dbReference type="ARBA" id="ARBA00023128"/>
    </source>
</evidence>
<keyword evidence="15" id="KW-1185">Reference proteome</keyword>